<dbReference type="PATRIC" id="fig|261654.4.peg.2219"/>
<gene>
    <name evidence="1" type="ORF">GA0070611_2179</name>
</gene>
<dbReference type="OrthoDB" id="140419at2"/>
<evidence type="ECO:0000313" key="2">
    <source>
        <dbReference type="Proteomes" id="UP000199385"/>
    </source>
</evidence>
<evidence type="ECO:0008006" key="3">
    <source>
        <dbReference type="Google" id="ProtNLM"/>
    </source>
</evidence>
<accession>A0A1A8ZGT8</accession>
<keyword evidence="2" id="KW-1185">Reference proteome</keyword>
<dbReference type="EMBL" id="LT594323">
    <property type="protein sequence ID" value="SBT43058.1"/>
    <property type="molecule type" value="Genomic_DNA"/>
</dbReference>
<organism evidence="1 2">
    <name type="scientific">Micromonospora auratinigra</name>
    <dbReference type="NCBI Taxonomy" id="261654"/>
    <lineage>
        <taxon>Bacteria</taxon>
        <taxon>Bacillati</taxon>
        <taxon>Actinomycetota</taxon>
        <taxon>Actinomycetes</taxon>
        <taxon>Micromonosporales</taxon>
        <taxon>Micromonosporaceae</taxon>
        <taxon>Micromonospora</taxon>
    </lineage>
</organism>
<dbReference type="RefSeq" id="WP_091661877.1">
    <property type="nucleotide sequence ID" value="NZ_LT594323.1"/>
</dbReference>
<dbReference type="AlphaFoldDB" id="A0A1A8ZGT8"/>
<dbReference type="Proteomes" id="UP000199385">
    <property type="component" value="Chromosome I"/>
</dbReference>
<reference evidence="2" key="1">
    <citation type="submission" date="2016-06" db="EMBL/GenBank/DDBJ databases">
        <authorList>
            <person name="Varghese N."/>
            <person name="Submissions Spin"/>
        </authorList>
    </citation>
    <scope>NUCLEOTIDE SEQUENCE [LARGE SCALE GENOMIC DNA]</scope>
    <source>
        <strain evidence="2">DSM 44815</strain>
    </source>
</reference>
<name>A0A1A8ZGT8_9ACTN</name>
<proteinExistence type="predicted"/>
<sequence>METEPVPSVVRDYLLLGLRLGRLVAGFVDCWIGDPALARQVADEPPPTPTELVRQARAVAAALPDSGLAPDRRRFLAAQLTALECAGRRLAGEELPFLAEIEAYFQVRIAPHDPDRYAAAHAELDAELPGSGPLRDRLVAAHGRDRVPVDRLGVAVRAVAEALRAQLGPRYPLPEGERVDFEVVTGKPWNAFNTYLGGLRSRVALNADVGHRITSLPFVATHEAYPGHHAEHCLKEAGLVRGRGWAEQSIALVNTPQCLVTEGMAEQAIHVALGEHWGAWTAEVLAEVGLRLDGERAQRVETAFGRLLAARQDAAIMLHDQGRPVDEVAAFLARWMLVSDERAGQMITFLTDPLWRAYTTTYIEGSRLVRDWLGAGGAGEPVADRYHRLLVEPMLPADLAADVPGSVAAQSSRPTPA</sequence>
<evidence type="ECO:0000313" key="1">
    <source>
        <dbReference type="EMBL" id="SBT43058.1"/>
    </source>
</evidence>
<dbReference type="STRING" id="261654.GA0070611_2179"/>
<protein>
    <recommendedName>
        <fullName evidence="3">DUF885 domain-containing protein</fullName>
    </recommendedName>
</protein>